<feature type="domain" description="Cation efflux protein transmembrane" evidence="8">
    <location>
        <begin position="34"/>
        <end position="221"/>
    </location>
</feature>
<protein>
    <submittedName>
        <fullName evidence="10">Uncharacterized protein</fullName>
    </submittedName>
</protein>
<evidence type="ECO:0000313" key="10">
    <source>
        <dbReference type="EMBL" id="VDN55741.1"/>
    </source>
</evidence>
<feature type="transmembrane region" description="Helical" evidence="7">
    <location>
        <begin position="133"/>
        <end position="154"/>
    </location>
</feature>
<dbReference type="InterPro" id="IPR058533">
    <property type="entry name" value="Cation_efflux_TM"/>
</dbReference>
<feature type="transmembrane region" description="Helical" evidence="7">
    <location>
        <begin position="58"/>
        <end position="80"/>
    </location>
</feature>
<keyword evidence="4 7" id="KW-0812">Transmembrane</keyword>
<dbReference type="PANTHER" id="PTHR43840:SF17">
    <property type="entry name" value="CATION EFFLUX PROTEIN CYTOPLASMIC DOMAIN-CONTAINING PROTEIN"/>
    <property type="match status" value="1"/>
</dbReference>
<dbReference type="InterPro" id="IPR027469">
    <property type="entry name" value="Cation_efflux_TMD_sf"/>
</dbReference>
<dbReference type="Gene3D" id="3.30.70.1350">
    <property type="entry name" value="Cation efflux protein, cytoplasmic domain"/>
    <property type="match status" value="1"/>
</dbReference>
<dbReference type="STRING" id="318479.A0A3P7QI52"/>
<dbReference type="Gene3D" id="1.20.1510.10">
    <property type="entry name" value="Cation efflux protein transmembrane domain"/>
    <property type="match status" value="1"/>
</dbReference>
<dbReference type="GO" id="GO:0008324">
    <property type="term" value="F:monoatomic cation transmembrane transporter activity"/>
    <property type="evidence" value="ECO:0007669"/>
    <property type="project" value="InterPro"/>
</dbReference>
<evidence type="ECO:0000256" key="7">
    <source>
        <dbReference type="SAM" id="Phobius"/>
    </source>
</evidence>
<feature type="transmembrane region" description="Helical" evidence="7">
    <location>
        <begin position="197"/>
        <end position="215"/>
    </location>
</feature>
<evidence type="ECO:0000256" key="6">
    <source>
        <dbReference type="ARBA" id="ARBA00023136"/>
    </source>
</evidence>
<feature type="domain" description="Cation efflux protein cytoplasmic" evidence="9">
    <location>
        <begin position="228"/>
        <end position="300"/>
    </location>
</feature>
<keyword evidence="3" id="KW-0813">Transport</keyword>
<evidence type="ECO:0000259" key="8">
    <source>
        <dbReference type="Pfam" id="PF01545"/>
    </source>
</evidence>
<evidence type="ECO:0000256" key="5">
    <source>
        <dbReference type="ARBA" id="ARBA00022989"/>
    </source>
</evidence>
<dbReference type="InterPro" id="IPR050291">
    <property type="entry name" value="CDF_Transporter"/>
</dbReference>
<dbReference type="SUPFAM" id="SSF160240">
    <property type="entry name" value="Cation efflux protein cytoplasmic domain-like"/>
    <property type="match status" value="1"/>
</dbReference>
<keyword evidence="6 7" id="KW-0472">Membrane</keyword>
<evidence type="ECO:0000256" key="4">
    <source>
        <dbReference type="ARBA" id="ARBA00022692"/>
    </source>
</evidence>
<dbReference type="EMBL" id="UYYG01001153">
    <property type="protein sequence ID" value="VDN55741.1"/>
    <property type="molecule type" value="Genomic_DNA"/>
</dbReference>
<accession>A0A3P7QI52</accession>
<evidence type="ECO:0000256" key="1">
    <source>
        <dbReference type="ARBA" id="ARBA00004141"/>
    </source>
</evidence>
<dbReference type="InterPro" id="IPR027470">
    <property type="entry name" value="Cation_efflux_CTD"/>
</dbReference>
<dbReference type="PANTHER" id="PTHR43840">
    <property type="entry name" value="MITOCHONDRIAL METAL TRANSPORTER 1-RELATED"/>
    <property type="match status" value="1"/>
</dbReference>
<keyword evidence="11" id="KW-1185">Reference proteome</keyword>
<dbReference type="InterPro" id="IPR036837">
    <property type="entry name" value="Cation_efflux_CTD_sf"/>
</dbReference>
<dbReference type="OrthoDB" id="78296at2759"/>
<gene>
    <name evidence="10" type="ORF">DME_LOCUS5714</name>
</gene>
<feature type="transmembrane region" description="Helical" evidence="7">
    <location>
        <begin position="100"/>
        <end position="121"/>
    </location>
</feature>
<evidence type="ECO:0000256" key="3">
    <source>
        <dbReference type="ARBA" id="ARBA00022448"/>
    </source>
</evidence>
<dbReference type="InterPro" id="IPR002524">
    <property type="entry name" value="Cation_efflux"/>
</dbReference>
<organism evidence="10 11">
    <name type="scientific">Dracunculus medinensis</name>
    <name type="common">Guinea worm</name>
    <dbReference type="NCBI Taxonomy" id="318479"/>
    <lineage>
        <taxon>Eukaryota</taxon>
        <taxon>Metazoa</taxon>
        <taxon>Ecdysozoa</taxon>
        <taxon>Nematoda</taxon>
        <taxon>Chromadorea</taxon>
        <taxon>Rhabditida</taxon>
        <taxon>Spirurina</taxon>
        <taxon>Dracunculoidea</taxon>
        <taxon>Dracunculidae</taxon>
        <taxon>Dracunculus</taxon>
    </lineage>
</organism>
<evidence type="ECO:0000259" key="9">
    <source>
        <dbReference type="Pfam" id="PF16916"/>
    </source>
</evidence>
<reference evidence="10 11" key="1">
    <citation type="submission" date="2018-11" db="EMBL/GenBank/DDBJ databases">
        <authorList>
            <consortium name="Pathogen Informatics"/>
        </authorList>
    </citation>
    <scope>NUCLEOTIDE SEQUENCE [LARGE SCALE GENOMIC DNA]</scope>
</reference>
<evidence type="ECO:0000313" key="11">
    <source>
        <dbReference type="Proteomes" id="UP000274756"/>
    </source>
</evidence>
<dbReference type="Pfam" id="PF16916">
    <property type="entry name" value="ZT_dimer"/>
    <property type="match status" value="1"/>
</dbReference>
<dbReference type="SUPFAM" id="SSF161111">
    <property type="entry name" value="Cation efflux protein transmembrane domain-like"/>
    <property type="match status" value="1"/>
</dbReference>
<proteinExistence type="inferred from homology"/>
<evidence type="ECO:0000256" key="2">
    <source>
        <dbReference type="ARBA" id="ARBA00008873"/>
    </source>
</evidence>
<feature type="transmembrane region" description="Helical" evidence="7">
    <location>
        <begin position="29"/>
        <end position="52"/>
    </location>
</feature>
<dbReference type="AlphaFoldDB" id="A0A3P7QI52"/>
<comment type="subcellular location">
    <subcellularLocation>
        <location evidence="1">Membrane</location>
        <topology evidence="1">Multi-pass membrane protein</topology>
    </subcellularLocation>
</comment>
<dbReference type="GO" id="GO:0016020">
    <property type="term" value="C:membrane"/>
    <property type="evidence" value="ECO:0007669"/>
    <property type="project" value="UniProtKB-SubCell"/>
</dbReference>
<dbReference type="Proteomes" id="UP000274756">
    <property type="component" value="Unassembled WGS sequence"/>
</dbReference>
<keyword evidence="5 7" id="KW-1133">Transmembrane helix</keyword>
<dbReference type="NCBIfam" id="TIGR01297">
    <property type="entry name" value="CDF"/>
    <property type="match status" value="1"/>
</dbReference>
<dbReference type="FunFam" id="1.20.1510.10:FF:000005">
    <property type="entry name" value="Putative Cation diffusion facilitator 1"/>
    <property type="match status" value="1"/>
</dbReference>
<name>A0A3P7QI52_DRAME</name>
<comment type="similarity">
    <text evidence="2">Belongs to the cation diffusion facilitator (CDF) transporter (TC 2.A.4) family. SLC30A subfamily.</text>
</comment>
<dbReference type="Pfam" id="PF01545">
    <property type="entry name" value="Cation_efflux"/>
    <property type="match status" value="1"/>
</dbReference>
<sequence length="311" mass="34650">MNKFSPNISNSLYNDEYIKSRERKRKTDSILASLSFSLNIILLIINAAAAYLSRSLSVLSTFIDSAIDCTNGILIFLGAWAIKNTDRFNYPRGRGRLEHIIVLICSIIMGVVNLTLIIQSIQSILDGPINPDINLPTIIILFGGCSMKGILMFFCFKHGTSGSRTIALDMRNDLLTSAVALASAYVGDRIWLYADPLGAISVCTFVALSWFNNAIDSIPMMVGKRAQQENLSRIIRICIEHDSHIKCLDHVMVYHTGEQAIVEVHIVLDENLPLKTTHDIIECLSKKLSLLPFVERAFVHGDYKCDGDWAI</sequence>